<proteinExistence type="predicted"/>
<organism evidence="1 2">
    <name type="scientific">Salinirubellus salinus</name>
    <dbReference type="NCBI Taxonomy" id="1364945"/>
    <lineage>
        <taxon>Archaea</taxon>
        <taxon>Methanobacteriati</taxon>
        <taxon>Methanobacteriota</taxon>
        <taxon>Stenosarchaea group</taxon>
        <taxon>Halobacteria</taxon>
        <taxon>Halobacteriales</taxon>
        <taxon>Natronomonadaceae</taxon>
        <taxon>Salinirubellus</taxon>
    </lineage>
</organism>
<dbReference type="Proteomes" id="UP001057580">
    <property type="component" value="Chromosome"/>
</dbReference>
<dbReference type="AlphaFoldDB" id="A0A9E7U958"/>
<evidence type="ECO:0000313" key="2">
    <source>
        <dbReference type="Proteomes" id="UP001057580"/>
    </source>
</evidence>
<gene>
    <name evidence="1" type="ORF">N0B31_12420</name>
</gene>
<name>A0A9E7U958_9EURY</name>
<dbReference type="InterPro" id="IPR045396">
    <property type="entry name" value="DUF6517"/>
</dbReference>
<evidence type="ECO:0000313" key="1">
    <source>
        <dbReference type="EMBL" id="UWM52953.1"/>
    </source>
</evidence>
<dbReference type="Pfam" id="PF20127">
    <property type="entry name" value="DUF6517"/>
    <property type="match status" value="1"/>
</dbReference>
<dbReference type="EMBL" id="CP104003">
    <property type="protein sequence ID" value="UWM52953.1"/>
    <property type="molecule type" value="Genomic_DNA"/>
</dbReference>
<dbReference type="GeneID" id="74943240"/>
<dbReference type="RefSeq" id="WP_260591948.1">
    <property type="nucleotide sequence ID" value="NZ_CP104003.1"/>
</dbReference>
<protein>
    <submittedName>
        <fullName evidence="1">DUF6517 family protein</fullName>
    </submittedName>
</protein>
<accession>A0A9E7U958</accession>
<keyword evidence="2" id="KW-1185">Reference proteome</keyword>
<dbReference type="KEGG" id="ssai:N0B31_12420"/>
<reference evidence="1" key="1">
    <citation type="submission" date="2022-09" db="EMBL/GenBank/DDBJ databases">
        <title>Diverse halophilic archaea isolated from saline environments.</title>
        <authorList>
            <person name="Cui H.-L."/>
        </authorList>
    </citation>
    <scope>NUCLEOTIDE SEQUENCE</scope>
    <source>
        <strain evidence="1">ZS-35-S2</strain>
    </source>
</reference>
<dbReference type="PROSITE" id="PS51318">
    <property type="entry name" value="TAT"/>
    <property type="match status" value="1"/>
</dbReference>
<sequence length="235" mass="24441">MTDPADARLQTSRRAFLGTSGLLLAAGLAGCTGRSLASFAASPATVPAATLDRTGYEERSVDERVVRQGFGGVDAVEVRNWVAQYERPLAPSVLDALPGTDDAGDQRVAVFAVLSTPKVEVGGREFNPVAGFSANDVLDLVQSTYGGLREVERADDRAVTVLGTATRVVEYRAAGGLEAGGTSADVEGLTDLSVHVTDPVEHGGDFVVGLAAHPALAAIERGTVDRLLESIEHEA</sequence>
<dbReference type="InterPro" id="IPR006311">
    <property type="entry name" value="TAT_signal"/>
</dbReference>